<name>A0A4Y7RDF8_9FIRM</name>
<dbReference type="Proteomes" id="UP000298324">
    <property type="component" value="Unassembled WGS sequence"/>
</dbReference>
<feature type="domain" description="Cyclic nucleotide-binding" evidence="1">
    <location>
        <begin position="20"/>
        <end position="72"/>
    </location>
</feature>
<protein>
    <recommendedName>
        <fullName evidence="1">Cyclic nucleotide-binding domain-containing protein</fullName>
    </recommendedName>
</protein>
<sequence>MNSKKIYKANGLALLQRSTLFAGFSETELLDLYPALQPVLRRYTKDSVVIDEGDAAGQIGFVASGRIAAGTR</sequence>
<comment type="caution">
    <text evidence="2">The sequence shown here is derived from an EMBL/GenBank/DDBJ whole genome shotgun (WGS) entry which is preliminary data.</text>
</comment>
<dbReference type="InterPro" id="IPR000595">
    <property type="entry name" value="cNMP-bd_dom"/>
</dbReference>
<dbReference type="AlphaFoldDB" id="A0A4Y7RDF8"/>
<keyword evidence="3" id="KW-1185">Reference proteome</keyword>
<gene>
    <name evidence="2" type="ORF">Psch_00589</name>
</gene>
<dbReference type="EMBL" id="QFGA01000001">
    <property type="protein sequence ID" value="TEB07048.1"/>
    <property type="molecule type" value="Genomic_DNA"/>
</dbReference>
<evidence type="ECO:0000313" key="2">
    <source>
        <dbReference type="EMBL" id="TEB07048.1"/>
    </source>
</evidence>
<dbReference type="Gene3D" id="2.60.120.10">
    <property type="entry name" value="Jelly Rolls"/>
    <property type="match status" value="1"/>
</dbReference>
<dbReference type="PROSITE" id="PS50042">
    <property type="entry name" value="CNMP_BINDING_3"/>
    <property type="match status" value="1"/>
</dbReference>
<dbReference type="InterPro" id="IPR018490">
    <property type="entry name" value="cNMP-bd_dom_sf"/>
</dbReference>
<evidence type="ECO:0000313" key="3">
    <source>
        <dbReference type="Proteomes" id="UP000298324"/>
    </source>
</evidence>
<evidence type="ECO:0000259" key="1">
    <source>
        <dbReference type="PROSITE" id="PS50042"/>
    </source>
</evidence>
<reference evidence="2 3" key="1">
    <citation type="journal article" date="2018" name="Environ. Microbiol.">
        <title>Novel energy conservation strategies and behaviour of Pelotomaculum schinkii driving syntrophic propionate catabolism.</title>
        <authorList>
            <person name="Hidalgo-Ahumada C.A.P."/>
            <person name="Nobu M.K."/>
            <person name="Narihiro T."/>
            <person name="Tamaki H."/>
            <person name="Liu W.T."/>
            <person name="Kamagata Y."/>
            <person name="Stams A.J.M."/>
            <person name="Imachi H."/>
            <person name="Sousa D.Z."/>
        </authorList>
    </citation>
    <scope>NUCLEOTIDE SEQUENCE [LARGE SCALE GENOMIC DNA]</scope>
    <source>
        <strain evidence="2 3">HH</strain>
    </source>
</reference>
<dbReference type="SUPFAM" id="SSF51206">
    <property type="entry name" value="cAMP-binding domain-like"/>
    <property type="match status" value="1"/>
</dbReference>
<proteinExistence type="predicted"/>
<dbReference type="RefSeq" id="WP_190239064.1">
    <property type="nucleotide sequence ID" value="NZ_QFGA01000001.1"/>
</dbReference>
<accession>A0A4Y7RDF8</accession>
<dbReference type="InterPro" id="IPR014710">
    <property type="entry name" value="RmlC-like_jellyroll"/>
</dbReference>
<organism evidence="2 3">
    <name type="scientific">Pelotomaculum schinkii</name>
    <dbReference type="NCBI Taxonomy" id="78350"/>
    <lineage>
        <taxon>Bacteria</taxon>
        <taxon>Bacillati</taxon>
        <taxon>Bacillota</taxon>
        <taxon>Clostridia</taxon>
        <taxon>Eubacteriales</taxon>
        <taxon>Desulfotomaculaceae</taxon>
        <taxon>Pelotomaculum</taxon>
    </lineage>
</organism>